<keyword evidence="2" id="KW-0808">Transferase</keyword>
<dbReference type="NCBIfam" id="TIGR01315">
    <property type="entry name" value="5C_CHO_kinase"/>
    <property type="match status" value="1"/>
</dbReference>
<feature type="domain" description="Carbohydrate kinase FGGY N-terminal" evidence="5">
    <location>
        <begin position="10"/>
        <end position="269"/>
    </location>
</feature>
<reference evidence="7" key="1">
    <citation type="submission" date="2022-11" db="UniProtKB">
        <authorList>
            <consortium name="EnsemblMetazoa"/>
        </authorList>
    </citation>
    <scope>IDENTIFICATION</scope>
</reference>
<dbReference type="InterPro" id="IPR018485">
    <property type="entry name" value="FGGY_C"/>
</dbReference>
<dbReference type="RefSeq" id="XP_038056245.1">
    <property type="nucleotide sequence ID" value="XM_038200317.1"/>
</dbReference>
<dbReference type="CTD" id="55277"/>
<evidence type="ECO:0000313" key="8">
    <source>
        <dbReference type="Proteomes" id="UP000887568"/>
    </source>
</evidence>
<dbReference type="CDD" id="cd07782">
    <property type="entry name" value="ASKHA_NBD_FGGY_D-RBK"/>
    <property type="match status" value="1"/>
</dbReference>
<dbReference type="FunFam" id="3.30.420.40:FF:000101">
    <property type="entry name" value="FGGY carbohydrate kinase domain-containing protein"/>
    <property type="match status" value="1"/>
</dbReference>
<feature type="domain" description="Carbohydrate kinase FGGY C-terminal" evidence="6">
    <location>
        <begin position="293"/>
        <end position="503"/>
    </location>
</feature>
<evidence type="ECO:0000256" key="3">
    <source>
        <dbReference type="ARBA" id="ARBA00022777"/>
    </source>
</evidence>
<dbReference type="SUPFAM" id="SSF53067">
    <property type="entry name" value="Actin-like ATPase domain"/>
    <property type="match status" value="2"/>
</dbReference>
<dbReference type="Gene3D" id="1.20.58.2240">
    <property type="match status" value="1"/>
</dbReference>
<dbReference type="InterPro" id="IPR018484">
    <property type="entry name" value="FGGY_N"/>
</dbReference>
<dbReference type="PANTHER" id="PTHR43435:SF4">
    <property type="entry name" value="FGGY CARBOHYDRATE KINASE DOMAIN-CONTAINING PROTEIN"/>
    <property type="match status" value="1"/>
</dbReference>
<dbReference type="GO" id="GO:0005737">
    <property type="term" value="C:cytoplasm"/>
    <property type="evidence" value="ECO:0007669"/>
    <property type="project" value="TreeGrafter"/>
</dbReference>
<sequence length="559" mass="60349">MDATSQPGLFIGVDVGTGSVRAAVVDDSGAILATTSRPIRTWQSGGDIYEQSSDNIWEECCLAVKEAMQGQDSEKVRGIGFDATCSLVAMDTNFQPITVSSSGDNNRNIILWMDHRAHEQANLINSTNHDVLQYVGGTVSLEMEPPKLLWLKQNLKAECWDKAGHFFDLPDFLTWKATGALSRSLCSVVCKWTYQADRTGRKEWSDSFWEQIGLGELKENNYAKIGSTVLSPGEPVGSGLTNQAASELGLKPGTPVGASIIDAHAGGLGVVGADISSHSLVKAGKEDAITTRLALICGTSSCHMAISTQPTFVPGVWGPYFSAMVPGYWLNEGGQSASGKLIDHVLETHPAYRMAQDEADKGGVTVYQYLHNLLQTMAAAQNLSSPAELTRDFHIWPDFHGNRSPLADSSLKGMISGLSLSAVVEDLAVLYLATVQAIAHGTRHIISSMDTAGHCISTLYACGGLSKNPLFVQTHADVTGLPIVLPKESESVLIGASILGARASGLYPTVQDAMHAMCKAGDVIQPDARVKQFHDNKHRVFLRMVEHQREYRQIMQQPQ</sequence>
<dbReference type="GeneID" id="119728190"/>
<dbReference type="InterPro" id="IPR000577">
    <property type="entry name" value="Carb_kinase_FGGY"/>
</dbReference>
<evidence type="ECO:0000313" key="7">
    <source>
        <dbReference type="EnsemblMetazoa" id="XP_038056243.1"/>
    </source>
</evidence>
<keyword evidence="3" id="KW-0418">Kinase</keyword>
<dbReference type="Gene3D" id="3.30.420.40">
    <property type="match status" value="1"/>
</dbReference>
<dbReference type="InterPro" id="IPR043129">
    <property type="entry name" value="ATPase_NBD"/>
</dbReference>
<evidence type="ECO:0000256" key="4">
    <source>
        <dbReference type="ARBA" id="ARBA00074355"/>
    </source>
</evidence>
<dbReference type="Proteomes" id="UP000887568">
    <property type="component" value="Unplaced"/>
</dbReference>
<dbReference type="RefSeq" id="XP_038056244.1">
    <property type="nucleotide sequence ID" value="XM_038200316.1"/>
</dbReference>
<dbReference type="EnsemblMetazoa" id="XM_038200316.1">
    <property type="protein sequence ID" value="XP_038056244.1"/>
    <property type="gene ID" value="LOC119728190"/>
</dbReference>
<dbReference type="OMA" id="HKAMWHE"/>
<dbReference type="Pfam" id="PF02782">
    <property type="entry name" value="FGGY_C"/>
    <property type="match status" value="1"/>
</dbReference>
<dbReference type="GO" id="GO:0019321">
    <property type="term" value="P:pentose metabolic process"/>
    <property type="evidence" value="ECO:0007669"/>
    <property type="project" value="TreeGrafter"/>
</dbReference>
<evidence type="ECO:0000259" key="5">
    <source>
        <dbReference type="Pfam" id="PF00370"/>
    </source>
</evidence>
<accession>A0A913ZX66</accession>
<dbReference type="Pfam" id="PF00370">
    <property type="entry name" value="FGGY_N"/>
    <property type="match status" value="1"/>
</dbReference>
<proteinExistence type="inferred from homology"/>
<dbReference type="InterPro" id="IPR006003">
    <property type="entry name" value="FGGY_RbtK-like"/>
</dbReference>
<dbReference type="PANTHER" id="PTHR43435">
    <property type="entry name" value="RIBULOKINASE"/>
    <property type="match status" value="1"/>
</dbReference>
<protein>
    <recommendedName>
        <fullName evidence="4">FGGY carbohydrate kinase domain-containing protein</fullName>
    </recommendedName>
</protein>
<evidence type="ECO:0000259" key="6">
    <source>
        <dbReference type="Pfam" id="PF02782"/>
    </source>
</evidence>
<comment type="similarity">
    <text evidence="1">Belongs to the FGGY kinase family.</text>
</comment>
<dbReference type="OrthoDB" id="203824at2759"/>
<organism evidence="7 8">
    <name type="scientific">Patiria miniata</name>
    <name type="common">Bat star</name>
    <name type="synonym">Asterina miniata</name>
    <dbReference type="NCBI Taxonomy" id="46514"/>
    <lineage>
        <taxon>Eukaryota</taxon>
        <taxon>Metazoa</taxon>
        <taxon>Echinodermata</taxon>
        <taxon>Eleutherozoa</taxon>
        <taxon>Asterozoa</taxon>
        <taxon>Asteroidea</taxon>
        <taxon>Valvatacea</taxon>
        <taxon>Valvatida</taxon>
        <taxon>Asterinidae</taxon>
        <taxon>Patiria</taxon>
    </lineage>
</organism>
<evidence type="ECO:0000256" key="1">
    <source>
        <dbReference type="ARBA" id="ARBA00009156"/>
    </source>
</evidence>
<dbReference type="AlphaFoldDB" id="A0A913ZX66"/>
<dbReference type="PIRSF" id="PIRSF000538">
    <property type="entry name" value="GlpK"/>
    <property type="match status" value="1"/>
</dbReference>
<keyword evidence="8" id="KW-1185">Reference proteome</keyword>
<dbReference type="EnsemblMetazoa" id="XM_038200317.1">
    <property type="protein sequence ID" value="XP_038056245.1"/>
    <property type="gene ID" value="LOC119728190"/>
</dbReference>
<dbReference type="EnsemblMetazoa" id="XM_038200315.1">
    <property type="protein sequence ID" value="XP_038056243.1"/>
    <property type="gene ID" value="LOC119728190"/>
</dbReference>
<name>A0A913ZX66_PATMI</name>
<dbReference type="RefSeq" id="XP_038056243.1">
    <property type="nucleotide sequence ID" value="XM_038200315.1"/>
</dbReference>
<dbReference type="GO" id="GO:0019150">
    <property type="term" value="F:D-ribulokinase activity"/>
    <property type="evidence" value="ECO:0007669"/>
    <property type="project" value="TreeGrafter"/>
</dbReference>
<evidence type="ECO:0000256" key="2">
    <source>
        <dbReference type="ARBA" id="ARBA00022679"/>
    </source>
</evidence>